<keyword evidence="1" id="KW-0175">Coiled coil</keyword>
<sequence>MGTSAAIEGFRTLLKELQVKQMKLEKDQLKLQRTVFGWKRFFLGFKKFRHTFEKIMKNNIRRDKMLKDLSYQMMQLKSGMNRKIWRTRDKVKKTYLDDSRAHDTCRNISEPLWKVFLSQKEIASSATLSANRLLLMYLVLHTYQLFVAFFQNQNQFRCSRPRHNKFAELVPESAQNAECFQKNKSNLAQGSAAVKSTQRFKDGQSTRLADDEILHRYLKDAVKFQQKRLSRTNARSKNKCNQIRKPSKNQQIPGKQIDKQNRTKILRNIKRKENNCKRGGPTRNNTKAKLPKNGF</sequence>
<dbReference type="Proteomes" id="UP001372834">
    <property type="component" value="Unassembled WGS sequence"/>
</dbReference>
<accession>A0AAN8P628</accession>
<evidence type="ECO:0000256" key="2">
    <source>
        <dbReference type="SAM" id="MobiDB-lite"/>
    </source>
</evidence>
<dbReference type="EMBL" id="JAWJWE010000006">
    <property type="protein sequence ID" value="KAK6633023.1"/>
    <property type="molecule type" value="Genomic_DNA"/>
</dbReference>
<name>A0AAN8P628_POLSC</name>
<comment type="caution">
    <text evidence="3">The sequence shown here is derived from an EMBL/GenBank/DDBJ whole genome shotgun (WGS) entry which is preliminary data.</text>
</comment>
<feature type="region of interest" description="Disordered" evidence="2">
    <location>
        <begin position="229"/>
        <end position="256"/>
    </location>
</feature>
<evidence type="ECO:0000256" key="1">
    <source>
        <dbReference type="SAM" id="Coils"/>
    </source>
</evidence>
<feature type="compositionally biased region" description="Basic residues" evidence="2">
    <location>
        <begin position="229"/>
        <end position="238"/>
    </location>
</feature>
<dbReference type="AlphaFoldDB" id="A0AAN8P628"/>
<evidence type="ECO:0000313" key="3">
    <source>
        <dbReference type="EMBL" id="KAK6633023.1"/>
    </source>
</evidence>
<evidence type="ECO:0000313" key="4">
    <source>
        <dbReference type="Proteomes" id="UP001372834"/>
    </source>
</evidence>
<gene>
    <name evidence="3" type="ORF">RUM43_012766</name>
</gene>
<proteinExistence type="predicted"/>
<feature type="region of interest" description="Disordered" evidence="2">
    <location>
        <begin position="272"/>
        <end position="295"/>
    </location>
</feature>
<organism evidence="3 4">
    <name type="scientific">Polyplax serrata</name>
    <name type="common">Common mouse louse</name>
    <dbReference type="NCBI Taxonomy" id="468196"/>
    <lineage>
        <taxon>Eukaryota</taxon>
        <taxon>Metazoa</taxon>
        <taxon>Ecdysozoa</taxon>
        <taxon>Arthropoda</taxon>
        <taxon>Hexapoda</taxon>
        <taxon>Insecta</taxon>
        <taxon>Pterygota</taxon>
        <taxon>Neoptera</taxon>
        <taxon>Paraneoptera</taxon>
        <taxon>Psocodea</taxon>
        <taxon>Troctomorpha</taxon>
        <taxon>Phthiraptera</taxon>
        <taxon>Anoplura</taxon>
        <taxon>Polyplacidae</taxon>
        <taxon>Polyplax</taxon>
    </lineage>
</organism>
<protein>
    <submittedName>
        <fullName evidence="3">Uncharacterized protein</fullName>
    </submittedName>
</protein>
<feature type="coiled-coil region" evidence="1">
    <location>
        <begin position="7"/>
        <end position="34"/>
    </location>
</feature>
<reference evidence="3 4" key="1">
    <citation type="submission" date="2023-10" db="EMBL/GenBank/DDBJ databases">
        <title>Genomes of two closely related lineages of the louse Polyplax serrata with different host specificities.</title>
        <authorList>
            <person name="Martinu J."/>
            <person name="Tarabai H."/>
            <person name="Stefka J."/>
            <person name="Hypsa V."/>
        </authorList>
    </citation>
    <scope>NUCLEOTIDE SEQUENCE [LARGE SCALE GENOMIC DNA]</scope>
    <source>
        <strain evidence="3">HR10_N</strain>
    </source>
</reference>